<sequence>MRAHYQRITAGHWGADSLSFVVAMRGTLVANSVQRRECRFRLTGARDNDRKAAPGHSCLASWPSRFL</sequence>
<dbReference type="Proteomes" id="UP000256780">
    <property type="component" value="Unassembled WGS sequence"/>
</dbReference>
<dbReference type="AlphaFoldDB" id="A0A375DXD6"/>
<accession>A0A375DXD6</accession>
<protein>
    <submittedName>
        <fullName evidence="2">Uncharacterized protein</fullName>
    </submittedName>
</protein>
<evidence type="ECO:0000313" key="4">
    <source>
        <dbReference type="Proteomes" id="UP000257139"/>
    </source>
</evidence>
<reference evidence="2 4" key="1">
    <citation type="submission" date="2018-01" db="EMBL/GenBank/DDBJ databases">
        <authorList>
            <person name="Clerissi C."/>
        </authorList>
    </citation>
    <scope>NUCLEOTIDE SEQUENCE [LARGE SCALE GENOMIC DNA]</scope>
    <source>
        <strain evidence="1">Cupriavidus sp. LMG 19464</strain>
        <strain evidence="2">Cupriavidus taiwanensis STM 6021</strain>
    </source>
</reference>
<evidence type="ECO:0000313" key="1">
    <source>
        <dbReference type="EMBL" id="SOY73969.1"/>
    </source>
</evidence>
<gene>
    <name evidence="1" type="ORF">CBM2587_U10018</name>
    <name evidence="2" type="ORF">CBM2594_U30064</name>
</gene>
<evidence type="ECO:0000313" key="3">
    <source>
        <dbReference type="Proteomes" id="UP000256780"/>
    </source>
</evidence>
<reference evidence="3" key="2">
    <citation type="submission" date="2018-01" db="EMBL/GenBank/DDBJ databases">
        <authorList>
            <person name="Gaut B.S."/>
            <person name="Morton B.R."/>
            <person name="Clegg M.T."/>
            <person name="Duvall M.R."/>
        </authorList>
    </citation>
    <scope>NUCLEOTIDE SEQUENCE [LARGE SCALE GENOMIC DNA]</scope>
</reference>
<organism evidence="2 4">
    <name type="scientific">Cupriavidus taiwanensis</name>
    <dbReference type="NCBI Taxonomy" id="164546"/>
    <lineage>
        <taxon>Bacteria</taxon>
        <taxon>Pseudomonadati</taxon>
        <taxon>Pseudomonadota</taxon>
        <taxon>Betaproteobacteria</taxon>
        <taxon>Burkholderiales</taxon>
        <taxon>Burkholderiaceae</taxon>
        <taxon>Cupriavidus</taxon>
    </lineage>
</organism>
<name>A0A375DXD6_9BURK</name>
<dbReference type="EMBL" id="OFSQ01000041">
    <property type="protein sequence ID" value="SOY73969.1"/>
    <property type="molecule type" value="Genomic_DNA"/>
</dbReference>
<dbReference type="Proteomes" id="UP000257139">
    <property type="component" value="Unassembled WGS sequence"/>
</dbReference>
<dbReference type="EMBL" id="OGUU01000050">
    <property type="protein sequence ID" value="SPC26042.1"/>
    <property type="molecule type" value="Genomic_DNA"/>
</dbReference>
<proteinExistence type="predicted"/>
<evidence type="ECO:0000313" key="2">
    <source>
        <dbReference type="EMBL" id="SPC26042.1"/>
    </source>
</evidence>
<comment type="caution">
    <text evidence="2">The sequence shown here is derived from an EMBL/GenBank/DDBJ whole genome shotgun (WGS) entry which is preliminary data.</text>
</comment>